<dbReference type="GO" id="GO:0046872">
    <property type="term" value="F:metal ion binding"/>
    <property type="evidence" value="ECO:0007669"/>
    <property type="project" value="InterPro"/>
</dbReference>
<evidence type="ECO:0000256" key="2">
    <source>
        <dbReference type="SAM" id="MobiDB-lite"/>
    </source>
</evidence>
<dbReference type="Gene3D" id="3.30.70.100">
    <property type="match status" value="1"/>
</dbReference>
<dbReference type="AlphaFoldDB" id="A0A1U7YC38"/>
<evidence type="ECO:0000259" key="3">
    <source>
        <dbReference type="PROSITE" id="PS50846"/>
    </source>
</evidence>
<dbReference type="GO" id="GO:0016020">
    <property type="term" value="C:membrane"/>
    <property type="evidence" value="ECO:0007669"/>
    <property type="project" value="UniProtKB-SubCell"/>
</dbReference>
<dbReference type="GeneID" id="104242939"/>
<accession>A0A1U7YC38</accession>
<dbReference type="InterPro" id="IPR006121">
    <property type="entry name" value="HMA_dom"/>
</dbReference>
<dbReference type="PANTHER" id="PTHR47005">
    <property type="entry name" value="HEAVY METAL TRANSPORT/DETOXIFICATION SUPERFAMILY PROTEIN"/>
    <property type="match status" value="1"/>
</dbReference>
<name>A0A1U7YC38_NICSY</name>
<dbReference type="STRING" id="4096.A0A1U7YC38"/>
<protein>
    <submittedName>
        <fullName evidence="5">Uncharacterized protein LOC104242939</fullName>
    </submittedName>
</protein>
<organism evidence="4 5">
    <name type="scientific">Nicotiana sylvestris</name>
    <name type="common">Wood tobacco</name>
    <name type="synonym">South American tobacco</name>
    <dbReference type="NCBI Taxonomy" id="4096"/>
    <lineage>
        <taxon>Eukaryota</taxon>
        <taxon>Viridiplantae</taxon>
        <taxon>Streptophyta</taxon>
        <taxon>Embryophyta</taxon>
        <taxon>Tracheophyta</taxon>
        <taxon>Spermatophyta</taxon>
        <taxon>Magnoliopsida</taxon>
        <taxon>eudicotyledons</taxon>
        <taxon>Gunneridae</taxon>
        <taxon>Pentapetalae</taxon>
        <taxon>asterids</taxon>
        <taxon>lamiids</taxon>
        <taxon>Solanales</taxon>
        <taxon>Solanaceae</taxon>
        <taxon>Nicotianoideae</taxon>
        <taxon>Nicotianeae</taxon>
        <taxon>Nicotiana</taxon>
    </lineage>
</organism>
<proteinExistence type="predicted"/>
<feature type="region of interest" description="Disordered" evidence="2">
    <location>
        <begin position="103"/>
        <end position="124"/>
    </location>
</feature>
<gene>
    <name evidence="5" type="primary">LOC104242939</name>
</gene>
<dbReference type="InterPro" id="IPR036163">
    <property type="entry name" value="HMA_dom_sf"/>
</dbReference>
<reference evidence="5" key="2">
    <citation type="submission" date="2025-08" db="UniProtKB">
        <authorList>
            <consortium name="RefSeq"/>
        </authorList>
    </citation>
    <scope>IDENTIFICATION</scope>
    <source>
        <tissue evidence="5">Leaf</tissue>
    </source>
</reference>
<evidence type="ECO:0000313" key="5">
    <source>
        <dbReference type="RefSeq" id="XP_009796355.1"/>
    </source>
</evidence>
<reference evidence="4" key="1">
    <citation type="journal article" date="2013" name="Genome Biol.">
        <title>Reference genomes and transcriptomes of Nicotiana sylvestris and Nicotiana tomentosiformis.</title>
        <authorList>
            <person name="Sierro N."/>
            <person name="Battey J.N."/>
            <person name="Ouadi S."/>
            <person name="Bovet L."/>
            <person name="Goepfert S."/>
            <person name="Bakaher N."/>
            <person name="Peitsch M.C."/>
            <person name="Ivanov N.V."/>
        </authorList>
    </citation>
    <scope>NUCLEOTIDE SEQUENCE [LARGE SCALE GENOMIC DNA]</scope>
</reference>
<dbReference type="Proteomes" id="UP000189701">
    <property type="component" value="Unplaced"/>
</dbReference>
<dbReference type="PROSITE" id="PS50846">
    <property type="entry name" value="HMA_2"/>
    <property type="match status" value="1"/>
</dbReference>
<dbReference type="GO" id="GO:0009626">
    <property type="term" value="P:plant-type hypersensitive response"/>
    <property type="evidence" value="ECO:0007669"/>
    <property type="project" value="UniProtKB-KW"/>
</dbReference>
<feature type="domain" description="HMA" evidence="3">
    <location>
        <begin position="9"/>
        <end position="73"/>
    </location>
</feature>
<dbReference type="OrthoDB" id="785270at2759"/>
<evidence type="ECO:0000313" key="4">
    <source>
        <dbReference type="Proteomes" id="UP000189701"/>
    </source>
</evidence>
<evidence type="ECO:0000256" key="1">
    <source>
        <dbReference type="ARBA" id="ARBA00004170"/>
    </source>
</evidence>
<dbReference type="RefSeq" id="XP_009796355.1">
    <property type="nucleotide sequence ID" value="XM_009798053.1"/>
</dbReference>
<keyword evidence="4" id="KW-1185">Reference proteome</keyword>
<dbReference type="SUPFAM" id="SSF55008">
    <property type="entry name" value="HMA, heavy metal-associated domain"/>
    <property type="match status" value="1"/>
</dbReference>
<sequence length="201" mass="22733">MGGDKTEKTTKMVLKVDLQCSCCYKKVKKVLCKFPQIRDQVYDEKANTVTITVVCCNPEKIRDKLCSKGCGVIKSIEIKDPEKPKKPEKPIEAEKPTVVIIEKPQKDPKPNPVAQPPQPPPPPELIMVQKYPPPPHGYCCGQCYEGHIGGPCYQMYGRMLPPDPCYDNYGPRPYGYRRGCYVSRCDEYYFTEENATGCSIM</sequence>
<comment type="subcellular location">
    <subcellularLocation>
        <location evidence="1">Membrane</location>
        <topology evidence="1">Peripheral membrane protein</topology>
    </subcellularLocation>
</comment>
<dbReference type="PANTHER" id="PTHR47005:SF13">
    <property type="entry name" value="IGA FC RECEPTOR"/>
    <property type="match status" value="1"/>
</dbReference>
<dbReference type="KEGG" id="nsy:104242939"/>
<feature type="compositionally biased region" description="Pro residues" evidence="2">
    <location>
        <begin position="110"/>
        <end position="124"/>
    </location>
</feature>